<dbReference type="EMBL" id="NMUH01001841">
    <property type="protein sequence ID" value="MQL95840.1"/>
    <property type="molecule type" value="Genomic_DNA"/>
</dbReference>
<dbReference type="AlphaFoldDB" id="A0A843VQL1"/>
<dbReference type="Proteomes" id="UP000652761">
    <property type="component" value="Unassembled WGS sequence"/>
</dbReference>
<reference evidence="1" key="1">
    <citation type="submission" date="2017-07" db="EMBL/GenBank/DDBJ databases">
        <title>Taro Niue Genome Assembly and Annotation.</title>
        <authorList>
            <person name="Atibalentja N."/>
            <person name="Keating K."/>
            <person name="Fields C.J."/>
        </authorList>
    </citation>
    <scope>NUCLEOTIDE SEQUENCE</scope>
    <source>
        <strain evidence="1">Niue_2</strain>
        <tissue evidence="1">Leaf</tissue>
    </source>
</reference>
<dbReference type="PANTHER" id="PTHR34676:SF17">
    <property type="entry name" value="OS06G0684500 PROTEIN"/>
    <property type="match status" value="1"/>
</dbReference>
<dbReference type="OrthoDB" id="785014at2759"/>
<dbReference type="PANTHER" id="PTHR34676">
    <property type="entry name" value="DUF4219 DOMAIN-CONTAINING PROTEIN-RELATED"/>
    <property type="match status" value="1"/>
</dbReference>
<comment type="caution">
    <text evidence="1">The sequence shown here is derived from an EMBL/GenBank/DDBJ whole genome shotgun (WGS) entry which is preliminary data.</text>
</comment>
<dbReference type="Pfam" id="PF14223">
    <property type="entry name" value="Retrotran_gag_2"/>
    <property type="match status" value="1"/>
</dbReference>
<proteinExistence type="predicted"/>
<protein>
    <submittedName>
        <fullName evidence="1">Uncharacterized protein</fullName>
    </submittedName>
</protein>
<organism evidence="1 2">
    <name type="scientific">Colocasia esculenta</name>
    <name type="common">Wild taro</name>
    <name type="synonym">Arum esculentum</name>
    <dbReference type="NCBI Taxonomy" id="4460"/>
    <lineage>
        <taxon>Eukaryota</taxon>
        <taxon>Viridiplantae</taxon>
        <taxon>Streptophyta</taxon>
        <taxon>Embryophyta</taxon>
        <taxon>Tracheophyta</taxon>
        <taxon>Spermatophyta</taxon>
        <taxon>Magnoliopsida</taxon>
        <taxon>Liliopsida</taxon>
        <taxon>Araceae</taxon>
        <taxon>Aroideae</taxon>
        <taxon>Colocasieae</taxon>
        <taxon>Colocasia</taxon>
    </lineage>
</organism>
<gene>
    <name evidence="1" type="ORF">Taro_028510</name>
</gene>
<sequence>MEKTTTTRKPKCNYFYQIWSIIEDGDLKITKPKKEWTDEERKNTSLNSKAKSILCCSSSKTEFNRISACKMAKEMWDKLKLTYEGTYKILMMTIWKMFLMIYM</sequence>
<name>A0A843VQL1_COLES</name>
<evidence type="ECO:0000313" key="2">
    <source>
        <dbReference type="Proteomes" id="UP000652761"/>
    </source>
</evidence>
<evidence type="ECO:0000313" key="1">
    <source>
        <dbReference type="EMBL" id="MQL95840.1"/>
    </source>
</evidence>
<accession>A0A843VQL1</accession>
<keyword evidence="2" id="KW-1185">Reference proteome</keyword>